<gene>
    <name evidence="1" type="ORF">D8M06_03975</name>
</gene>
<evidence type="ECO:0008006" key="3">
    <source>
        <dbReference type="Google" id="ProtNLM"/>
    </source>
</evidence>
<sequence length="508" mass="56565">MIAIAIVAVLVIGGSVAAFVISNNASPKQNYFLAEKNTLDYLEDKMKERYEPELEWSDQSYENPTEQTLELSAEYSGPTGSDGYQTVDPAQFINNSSISITAQADMESKQLASDISLDFSGMKIDGLSAYVTDEKVMLGLPFIEEYLQVMDKDLGPLLHELDPMTFTGEETLELDSLFEGNSVISEVDMEYLKTEYGEMIYKELPDDAFSSSEETIDVNGESLNAEKIELHLSEQQVIDLLTTILEKMESDEKLKDLLKEQLAAGQVGGPALNDEMDLMITEFETGIKEIKDGIQDFQITDGFLSTIWIYNDMVAQRDLKIELGPNPEELVSFGMTGSQLLTDTSQTFTYDLDFADPVSSGTMNITGDLSWEDNQATDSIKLTFGEYNLSYEGHETLEDGTRDFERVFSYNDSMTGGSLNWDGFSTYNKDQVNSENHFSVETDDLSNIISLQLLVDGKLIDSVTVPSDDNVRDLGGMSANELMDYFELELTPNFQQWLFGLMSGGAGF</sequence>
<dbReference type="OrthoDB" id="2729040at2"/>
<protein>
    <recommendedName>
        <fullName evidence="3">DUF945 family protein</fullName>
    </recommendedName>
</protein>
<organism evidence="1 2">
    <name type="scientific">Oceanobacillus halophilus</name>
    <dbReference type="NCBI Taxonomy" id="930130"/>
    <lineage>
        <taxon>Bacteria</taxon>
        <taxon>Bacillati</taxon>
        <taxon>Bacillota</taxon>
        <taxon>Bacilli</taxon>
        <taxon>Bacillales</taxon>
        <taxon>Bacillaceae</taxon>
        <taxon>Oceanobacillus</taxon>
    </lineage>
</organism>
<reference evidence="1 2" key="1">
    <citation type="journal article" date="2016" name="Int. J. Syst. Evol. Microbiol.">
        <title>Oceanobacillus halophilus sp. nov., a novel moderately halophilic bacterium from a hypersaline lake.</title>
        <authorList>
            <person name="Amoozegar M.A."/>
            <person name="Bagheri M."/>
            <person name="Makhdoumi A."/>
            <person name="Nikou M.M."/>
            <person name="Fazeli S.A.S."/>
            <person name="Schumann P."/>
            <person name="Sproer C."/>
            <person name="Sanchez-Porro C."/>
            <person name="Ventosa A."/>
        </authorList>
    </citation>
    <scope>NUCLEOTIDE SEQUENCE [LARGE SCALE GENOMIC DNA]</scope>
    <source>
        <strain evidence="1 2">DSM 23996</strain>
    </source>
</reference>
<dbReference type="EMBL" id="RBZP01000001">
    <property type="protein sequence ID" value="RKQ38023.1"/>
    <property type="molecule type" value="Genomic_DNA"/>
</dbReference>
<dbReference type="Proteomes" id="UP000269301">
    <property type="component" value="Unassembled WGS sequence"/>
</dbReference>
<evidence type="ECO:0000313" key="1">
    <source>
        <dbReference type="EMBL" id="RKQ38023.1"/>
    </source>
</evidence>
<name>A0A495AEA6_9BACI</name>
<keyword evidence="2" id="KW-1185">Reference proteome</keyword>
<dbReference type="AlphaFoldDB" id="A0A495AEA6"/>
<proteinExistence type="predicted"/>
<comment type="caution">
    <text evidence="1">The sequence shown here is derived from an EMBL/GenBank/DDBJ whole genome shotgun (WGS) entry which is preliminary data.</text>
</comment>
<accession>A0A495AEA6</accession>
<evidence type="ECO:0000313" key="2">
    <source>
        <dbReference type="Proteomes" id="UP000269301"/>
    </source>
</evidence>